<dbReference type="Gene3D" id="1.20.58.1520">
    <property type="match status" value="1"/>
</dbReference>
<keyword evidence="2" id="KW-1185">Reference proteome</keyword>
<comment type="caution">
    <text evidence="1">The sequence shown here is derived from an EMBL/GenBank/DDBJ whole genome shotgun (WGS) entry which is preliminary data.</text>
</comment>
<protein>
    <submittedName>
        <fullName evidence="1">Coiled-coil domain-containing protein 87</fullName>
    </submittedName>
</protein>
<sequence>MAAAAGAEMEPAKPEELQRFYHRLLRTLSLFPTKATSPEPQKRPRQEGRILQSFPLAKLTVASLCSQVAKLLASSGMSAPVPPEARLRLIRVILDELKCSWREPPAELNLSHKNNLKLRKRLEAYVLLSSEQLFLRYLHLLVTMSTSRGVFTESATLTRLAASLARDCTLFLTSPNVYRGLLADFQTLLKAEQASGGVDKLRPVCPAGTFKLCPIPWPHSTGFAQVQCSNLNLNYLIQLSRPPEFLNEPGRMDPVKELKSIPQLKRKKPLHWLPSLGKKREIDISSSPMVSLPSYPVAPTSRVSPSSFYSELRRSQSMPSLREGWRLADELGLPPLPSCPLTPLVLATESKPELTGYIVAEDLKQLIKNMKLERTRYPPLDSGLPPLLGVVAHPPAAGHHLEELEKILRNLQEEETSGQWDPQPPNAFPLHPQPVTITLQLRKEVVVQAAAVQVSVRNFLDSFHVEGAGALYNHLVGELDPKDIEKMDIDNFVGSSIREVYKELMSRVSADHLHFDQGPLVEPAADKDWSTFLSSAFLRQENQSRIINPELVGLYSQRANTLQSDAEKMSPFPSPQATKSWERWSNKPSLMNWWKTTLSVDDYFKYLTNHETDFLHVIFQMYEEEVSGETMAPVNESLEIQHPPPLLEDEEPDFVPGEWDWNTVLEHRLGAGKTPHLEESHKILSLQKRLQQLWYVLEVPDKDRVDMAIKYSSKARLRQLPSLVNAWEQALKPIQLREALLARLEWFEGRASNPNRFFKKTNLSSSHFVEENQIRRHLHRKLNLMESSLASLLEEIESIFGEPVIFKGRRYLDKMKSDKVEMLYWLQQQRRVRHLVWALKAPRPVSPVQELSSQPLVAPRNTRITP</sequence>
<evidence type="ECO:0000313" key="2">
    <source>
        <dbReference type="Proteomes" id="UP001266305"/>
    </source>
</evidence>
<accession>A0ABQ9USQ2</accession>
<dbReference type="PANTHER" id="PTHR16078:SF1">
    <property type="entry name" value="COILED-COIL DOMAIN-CONTAINING PROTEIN 87"/>
    <property type="match status" value="1"/>
</dbReference>
<dbReference type="Pfam" id="PF03999">
    <property type="entry name" value="MAP65_ASE1"/>
    <property type="match status" value="1"/>
</dbReference>
<organism evidence="1 2">
    <name type="scientific">Saguinus oedipus</name>
    <name type="common">Cotton-top tamarin</name>
    <name type="synonym">Oedipomidas oedipus</name>
    <dbReference type="NCBI Taxonomy" id="9490"/>
    <lineage>
        <taxon>Eukaryota</taxon>
        <taxon>Metazoa</taxon>
        <taxon>Chordata</taxon>
        <taxon>Craniata</taxon>
        <taxon>Vertebrata</taxon>
        <taxon>Euteleostomi</taxon>
        <taxon>Mammalia</taxon>
        <taxon>Eutheria</taxon>
        <taxon>Euarchontoglires</taxon>
        <taxon>Primates</taxon>
        <taxon>Haplorrhini</taxon>
        <taxon>Platyrrhini</taxon>
        <taxon>Cebidae</taxon>
        <taxon>Callitrichinae</taxon>
        <taxon>Saguinus</taxon>
    </lineage>
</organism>
<name>A0ABQ9USQ2_SAGOE</name>
<evidence type="ECO:0000313" key="1">
    <source>
        <dbReference type="EMBL" id="KAK2100092.1"/>
    </source>
</evidence>
<dbReference type="Proteomes" id="UP001266305">
    <property type="component" value="Unassembled WGS sequence"/>
</dbReference>
<proteinExistence type="predicted"/>
<dbReference type="InterPro" id="IPR037383">
    <property type="entry name" value="CCDC87"/>
</dbReference>
<dbReference type="EMBL" id="JASSZA010000010">
    <property type="protein sequence ID" value="KAK2100092.1"/>
    <property type="molecule type" value="Genomic_DNA"/>
</dbReference>
<dbReference type="PANTHER" id="PTHR16078">
    <property type="entry name" value="COILED-COIL DOMAIN-CONTAINING PROTEIN 87"/>
    <property type="match status" value="1"/>
</dbReference>
<reference evidence="1 2" key="1">
    <citation type="submission" date="2023-05" db="EMBL/GenBank/DDBJ databases">
        <title>B98-5 Cell Line De Novo Hybrid Assembly: An Optical Mapping Approach.</title>
        <authorList>
            <person name="Kananen K."/>
            <person name="Auerbach J.A."/>
            <person name="Kautto E."/>
            <person name="Blachly J.S."/>
        </authorList>
    </citation>
    <scope>NUCLEOTIDE SEQUENCE [LARGE SCALE GENOMIC DNA]</scope>
    <source>
        <strain evidence="1">B95-8</strain>
        <tissue evidence="1">Cell line</tissue>
    </source>
</reference>
<gene>
    <name evidence="1" type="primary">CCDC87</name>
    <name evidence="1" type="ORF">P7K49_021440</name>
</gene>